<feature type="signal peptide" evidence="11">
    <location>
        <begin position="1"/>
        <end position="20"/>
    </location>
</feature>
<dbReference type="Pfam" id="PF20774">
    <property type="entry name" value="InhA-like_VEG"/>
    <property type="match status" value="1"/>
</dbReference>
<comment type="cofactor">
    <cofactor evidence="1">
        <name>Zn(2+)</name>
        <dbReference type="ChEBI" id="CHEBI:29105"/>
    </cofactor>
</comment>
<keyword evidence="15" id="KW-1185">Reference proteome</keyword>
<gene>
    <name evidence="14" type="ORF">Asi02nite_35780</name>
</gene>
<proteinExistence type="predicted"/>
<keyword evidence="8" id="KW-0862">Zinc</keyword>
<evidence type="ECO:0000256" key="10">
    <source>
        <dbReference type="SAM" id="MobiDB-lite"/>
    </source>
</evidence>
<dbReference type="Pfam" id="PF20773">
    <property type="entry name" value="InhA-like_MAM"/>
    <property type="match status" value="1"/>
</dbReference>
<dbReference type="NCBIfam" id="TIGR03296">
    <property type="entry name" value="M6dom_TIGR03296"/>
    <property type="match status" value="1"/>
</dbReference>
<feature type="domain" description="Peptidase M6-like" evidence="12">
    <location>
        <begin position="107"/>
        <end position="435"/>
    </location>
</feature>
<dbReference type="InterPro" id="IPR012300">
    <property type="entry name" value="Pept_M6_InhA"/>
</dbReference>
<feature type="region of interest" description="Disordered" evidence="10">
    <location>
        <begin position="37"/>
        <end position="58"/>
    </location>
</feature>
<keyword evidence="7" id="KW-0378">Hydrolase</keyword>
<keyword evidence="6 11" id="KW-0732">Signal</keyword>
<comment type="caution">
    <text evidence="14">The sequence shown here is derived from an EMBL/GenBank/DDBJ whole genome shotgun (WGS) entry which is preliminary data.</text>
</comment>
<dbReference type="PANTHER" id="PTHR13062:SF12">
    <property type="entry name" value="ALPHA-2-MACROGLOBULIN DOMAIN-CONTAINING PROTEIN"/>
    <property type="match status" value="1"/>
</dbReference>
<dbReference type="InterPro" id="IPR048665">
    <property type="entry name" value="InhA-like_VEG"/>
</dbReference>
<feature type="compositionally biased region" description="Polar residues" evidence="10">
    <location>
        <begin position="39"/>
        <end position="54"/>
    </location>
</feature>
<keyword evidence="3" id="KW-0964">Secreted</keyword>
<accession>A0ABQ4CRZ6</accession>
<feature type="chain" id="PRO_5047243285" evidence="11">
    <location>
        <begin position="21"/>
        <end position="816"/>
    </location>
</feature>
<dbReference type="PIRSF" id="PIRSF007519">
    <property type="entry name" value="Protease_InhA"/>
    <property type="match status" value="1"/>
</dbReference>
<evidence type="ECO:0000259" key="13">
    <source>
        <dbReference type="Pfam" id="PF20774"/>
    </source>
</evidence>
<keyword evidence="4 14" id="KW-0645">Protease</keyword>
<comment type="subcellular location">
    <subcellularLocation>
        <location evidence="2">Secreted</location>
    </subcellularLocation>
</comment>
<evidence type="ECO:0000313" key="15">
    <source>
        <dbReference type="Proteomes" id="UP000604117"/>
    </source>
</evidence>
<evidence type="ECO:0000256" key="3">
    <source>
        <dbReference type="ARBA" id="ARBA00022525"/>
    </source>
</evidence>
<dbReference type="GO" id="GO:0006508">
    <property type="term" value="P:proteolysis"/>
    <property type="evidence" value="ECO:0007669"/>
    <property type="project" value="UniProtKB-KW"/>
</dbReference>
<evidence type="ECO:0000256" key="11">
    <source>
        <dbReference type="SAM" id="SignalP"/>
    </source>
</evidence>
<dbReference type="Pfam" id="PF05547">
    <property type="entry name" value="Peptidase_M6"/>
    <property type="match status" value="1"/>
</dbReference>
<dbReference type="SUPFAM" id="SSF55486">
    <property type="entry name" value="Metalloproteases ('zincins'), catalytic domain"/>
    <property type="match status" value="1"/>
</dbReference>
<dbReference type="Proteomes" id="UP000604117">
    <property type="component" value="Unassembled WGS sequence"/>
</dbReference>
<evidence type="ECO:0000256" key="4">
    <source>
        <dbReference type="ARBA" id="ARBA00022670"/>
    </source>
</evidence>
<evidence type="ECO:0000259" key="12">
    <source>
        <dbReference type="Pfam" id="PF05547"/>
    </source>
</evidence>
<dbReference type="EMBL" id="BONE01000027">
    <property type="protein sequence ID" value="GIF74060.1"/>
    <property type="molecule type" value="Genomic_DNA"/>
</dbReference>
<organism evidence="14 15">
    <name type="scientific">Asanoa siamensis</name>
    <dbReference type="NCBI Taxonomy" id="926357"/>
    <lineage>
        <taxon>Bacteria</taxon>
        <taxon>Bacillati</taxon>
        <taxon>Actinomycetota</taxon>
        <taxon>Actinomycetes</taxon>
        <taxon>Micromonosporales</taxon>
        <taxon>Micromonosporaceae</taxon>
        <taxon>Asanoa</taxon>
    </lineage>
</organism>
<dbReference type="PANTHER" id="PTHR13062">
    <property type="entry name" value="COLLAGENASE"/>
    <property type="match status" value="1"/>
</dbReference>
<keyword evidence="5" id="KW-0479">Metal-binding</keyword>
<evidence type="ECO:0000256" key="1">
    <source>
        <dbReference type="ARBA" id="ARBA00001947"/>
    </source>
</evidence>
<reference evidence="14 15" key="1">
    <citation type="submission" date="2021-01" db="EMBL/GenBank/DDBJ databases">
        <title>Whole genome shotgun sequence of Asanoa siamensis NBRC 107932.</title>
        <authorList>
            <person name="Komaki H."/>
            <person name="Tamura T."/>
        </authorList>
    </citation>
    <scope>NUCLEOTIDE SEQUENCE [LARGE SCALE GENOMIC DNA]</scope>
    <source>
        <strain evidence="14 15">NBRC 107932</strain>
    </source>
</reference>
<feature type="domain" description="Immune inhibitor A-like metallopeptidase VEG" evidence="13">
    <location>
        <begin position="653"/>
        <end position="807"/>
    </location>
</feature>
<sequence>MRKVAVGLLGLSLAATTSFALGGAALAQPPVAAAAKAPTQSEPQLVSDELSNPLESKRRGLRDSAIQDVIAGKATPQMVNGSKVVKVGQKDLSRAAKQRTGKAKVDQYVELQREKTDKIFVILTEFGNERHPSYPDKNIAPNVAGPTTFEGPLHNQIPAPNRAVDNSTIWQADFNQEHFQKLYFGTGKNDESLKQYMEQQSSGRYTVDGTVTNWVKVPYNEARYGRSNDPVRDGQPGDDPAVCQGNVCSNTWALIRDAANAWYNGEIAKGRPAAEVNAELKSFDEWDRYDHDGDGNFNESDGYIDHFQIVHSGGDQADGDPHQGEDAIWSHRWAAFQGTGQGPVDFPIGGAQIGTSGVWIYDYTIQPENGGRSVFYHEYSHDLGLPDDYDTTGAGDNPNEYWTLMAQSRLGAKGEQFIGDRAGDLGAWNKLQLGWLDYVVTPAGVKDSWTLGPEEYNSDKPQALVVPLGLKDVSHDVGPAADGSYQWWSGDADDLTNNAAHTLSRQVTLPAGTSTLTFKARWDIEDCGPDPCDFAYVEVDAGDGKGFVPIKGNITTATEAEGGAGIDGVQETWTDAVFDLSAFANKTVGLRFRYETDPAQRGNDGVDLPNGLFVDKIAITNGSTAVFTDGDAAGNLGWTVDGFQNITSSFITQHPHYYIAGWRTYVSYDKYLQYGPYYFNRPTEDRVDHFPYQTGLLVSYWDTSQADNDVSQHPGEGLNLYVDARPKTLYRLDGQPWRTRVQIYDAPFSLRKADSFTLHHEDQAMYVRGPEANPLFDDTKDYFDEALPNHGVKLPALGVKIKVVEEKGTSVKIKIN</sequence>
<evidence type="ECO:0000256" key="7">
    <source>
        <dbReference type="ARBA" id="ARBA00022801"/>
    </source>
</evidence>
<evidence type="ECO:0000313" key="14">
    <source>
        <dbReference type="EMBL" id="GIF74060.1"/>
    </source>
</evidence>
<evidence type="ECO:0000256" key="9">
    <source>
        <dbReference type="ARBA" id="ARBA00023049"/>
    </source>
</evidence>
<evidence type="ECO:0000256" key="5">
    <source>
        <dbReference type="ARBA" id="ARBA00022723"/>
    </source>
</evidence>
<name>A0ABQ4CRZ6_9ACTN</name>
<keyword evidence="9" id="KW-0482">Metalloprotease</keyword>
<evidence type="ECO:0000256" key="2">
    <source>
        <dbReference type="ARBA" id="ARBA00004613"/>
    </source>
</evidence>
<evidence type="ECO:0000256" key="6">
    <source>
        <dbReference type="ARBA" id="ARBA00022729"/>
    </source>
</evidence>
<dbReference type="InterPro" id="IPR008757">
    <property type="entry name" value="Peptidase_M6-like_domain"/>
</dbReference>
<evidence type="ECO:0000256" key="8">
    <source>
        <dbReference type="ARBA" id="ARBA00022833"/>
    </source>
</evidence>
<protein>
    <submittedName>
        <fullName evidence="14">Protease</fullName>
    </submittedName>
</protein>
<dbReference type="GO" id="GO:0008233">
    <property type="term" value="F:peptidase activity"/>
    <property type="evidence" value="ECO:0007669"/>
    <property type="project" value="UniProtKB-KW"/>
</dbReference>